<evidence type="ECO:0000256" key="1">
    <source>
        <dbReference type="ARBA" id="ARBA00023015"/>
    </source>
</evidence>
<evidence type="ECO:0000256" key="2">
    <source>
        <dbReference type="ARBA" id="ARBA00023125"/>
    </source>
</evidence>
<keyword evidence="8" id="KW-1185">Reference proteome</keyword>
<dbReference type="InterPro" id="IPR001647">
    <property type="entry name" value="HTH_TetR"/>
</dbReference>
<name>A0A9X2XAC4_9HYPH</name>
<dbReference type="InterPro" id="IPR050109">
    <property type="entry name" value="HTH-type_TetR-like_transc_reg"/>
</dbReference>
<gene>
    <name evidence="7" type="ORF">NYR54_14440</name>
</gene>
<comment type="caution">
    <text evidence="7">The sequence shown here is derived from an EMBL/GenBank/DDBJ whole genome shotgun (WGS) entry which is preliminary data.</text>
</comment>
<organism evidence="7 8">
    <name type="scientific">Chelativorans petroleitrophicus</name>
    <dbReference type="NCBI Taxonomy" id="2975484"/>
    <lineage>
        <taxon>Bacteria</taxon>
        <taxon>Pseudomonadati</taxon>
        <taxon>Pseudomonadota</taxon>
        <taxon>Alphaproteobacteria</taxon>
        <taxon>Hyphomicrobiales</taxon>
        <taxon>Phyllobacteriaceae</taxon>
        <taxon>Chelativorans</taxon>
    </lineage>
</organism>
<protein>
    <submittedName>
        <fullName evidence="7">TetR/AcrR family transcriptional regulator</fullName>
    </submittedName>
</protein>
<dbReference type="Pfam" id="PF00440">
    <property type="entry name" value="TetR_N"/>
    <property type="match status" value="1"/>
</dbReference>
<dbReference type="GO" id="GO:0003700">
    <property type="term" value="F:DNA-binding transcription factor activity"/>
    <property type="evidence" value="ECO:0007669"/>
    <property type="project" value="TreeGrafter"/>
</dbReference>
<evidence type="ECO:0000259" key="6">
    <source>
        <dbReference type="PROSITE" id="PS50977"/>
    </source>
</evidence>
<evidence type="ECO:0000256" key="5">
    <source>
        <dbReference type="SAM" id="MobiDB-lite"/>
    </source>
</evidence>
<dbReference type="GO" id="GO:0000976">
    <property type="term" value="F:transcription cis-regulatory region binding"/>
    <property type="evidence" value="ECO:0007669"/>
    <property type="project" value="TreeGrafter"/>
</dbReference>
<dbReference type="PANTHER" id="PTHR30055:SF234">
    <property type="entry name" value="HTH-TYPE TRANSCRIPTIONAL REGULATOR BETI"/>
    <property type="match status" value="1"/>
</dbReference>
<dbReference type="AlphaFoldDB" id="A0A9X2XAC4"/>
<proteinExistence type="predicted"/>
<dbReference type="EMBL" id="JAODNV010000016">
    <property type="protein sequence ID" value="MCT8991479.1"/>
    <property type="molecule type" value="Genomic_DNA"/>
</dbReference>
<accession>A0A9X2XAC4</accession>
<dbReference type="PROSITE" id="PS50977">
    <property type="entry name" value="HTH_TETR_2"/>
    <property type="match status" value="1"/>
</dbReference>
<evidence type="ECO:0000256" key="3">
    <source>
        <dbReference type="ARBA" id="ARBA00023163"/>
    </source>
</evidence>
<keyword evidence="1" id="KW-0805">Transcription regulation</keyword>
<dbReference type="Pfam" id="PF17918">
    <property type="entry name" value="TetR_C_15"/>
    <property type="match status" value="1"/>
</dbReference>
<dbReference type="PRINTS" id="PR00455">
    <property type="entry name" value="HTHTETR"/>
</dbReference>
<dbReference type="Proteomes" id="UP001149009">
    <property type="component" value="Unassembled WGS sequence"/>
</dbReference>
<evidence type="ECO:0000256" key="4">
    <source>
        <dbReference type="PROSITE-ProRule" id="PRU00335"/>
    </source>
</evidence>
<feature type="region of interest" description="Disordered" evidence="5">
    <location>
        <begin position="214"/>
        <end position="237"/>
    </location>
</feature>
<keyword evidence="2 4" id="KW-0238">DNA-binding</keyword>
<evidence type="ECO:0000313" key="8">
    <source>
        <dbReference type="Proteomes" id="UP001149009"/>
    </source>
</evidence>
<dbReference type="PANTHER" id="PTHR30055">
    <property type="entry name" value="HTH-TYPE TRANSCRIPTIONAL REGULATOR RUTR"/>
    <property type="match status" value="1"/>
</dbReference>
<dbReference type="InterPro" id="IPR041669">
    <property type="entry name" value="TetR_C_15"/>
</dbReference>
<feature type="domain" description="HTH tetR-type" evidence="6">
    <location>
        <begin position="23"/>
        <end position="83"/>
    </location>
</feature>
<reference evidence="7" key="1">
    <citation type="submission" date="2022-08" db="EMBL/GenBank/DDBJ databases">
        <title>Chelativorans sichuanense sp. nov., a paraffin oil-degrading bacterium isolated from a mixture of oil-based drill cuttings and paddy soil.</title>
        <authorList>
            <person name="Yu J."/>
            <person name="Liu H."/>
            <person name="Chen Q."/>
        </authorList>
    </citation>
    <scope>NUCLEOTIDE SEQUENCE</scope>
    <source>
        <strain evidence="7">SCAU 2101</strain>
    </source>
</reference>
<dbReference type="InterPro" id="IPR009057">
    <property type="entry name" value="Homeodomain-like_sf"/>
</dbReference>
<feature type="DNA-binding region" description="H-T-H motif" evidence="4">
    <location>
        <begin position="46"/>
        <end position="65"/>
    </location>
</feature>
<keyword evidence="3" id="KW-0804">Transcription</keyword>
<dbReference type="SUPFAM" id="SSF46689">
    <property type="entry name" value="Homeodomain-like"/>
    <property type="match status" value="1"/>
</dbReference>
<dbReference type="Gene3D" id="1.10.357.10">
    <property type="entry name" value="Tetracycline Repressor, domain 2"/>
    <property type="match status" value="1"/>
</dbReference>
<evidence type="ECO:0000313" key="7">
    <source>
        <dbReference type="EMBL" id="MCT8991479.1"/>
    </source>
</evidence>
<sequence length="237" mass="26055">MPMETAPPRHLTPRRRPRQARATATLDAIFEATIQVLIAVGPNRLTTTRVAERAGVSVGTMYQYFPHKQALFYALNERYLDALAERVEGTCRAMQGAPIGQMVEALVATYWSAKTERPEVTRALYRSVVELDNGALIDAFARRVDRATAEMFASAPDATFADLQTVNLTLLASIFGTVRSAFERNLPELQGEAVKRQLITMCRAYMETVKLPSHESEAAKKNPSPGQEAALAGIGKS</sequence>